<evidence type="ECO:0000256" key="2">
    <source>
        <dbReference type="ARBA" id="ARBA00023004"/>
    </source>
</evidence>
<dbReference type="PROSITE" id="PS51379">
    <property type="entry name" value="4FE4S_FER_2"/>
    <property type="match status" value="2"/>
</dbReference>
<keyword evidence="3" id="KW-0411">Iron-sulfur</keyword>
<dbReference type="SUPFAM" id="SSF54862">
    <property type="entry name" value="4Fe-4S ferredoxins"/>
    <property type="match status" value="1"/>
</dbReference>
<evidence type="ECO:0000313" key="6">
    <source>
        <dbReference type="Proteomes" id="UP001221558"/>
    </source>
</evidence>
<evidence type="ECO:0000256" key="3">
    <source>
        <dbReference type="ARBA" id="ARBA00023014"/>
    </source>
</evidence>
<dbReference type="Pfam" id="PF13237">
    <property type="entry name" value="Fer4_10"/>
    <property type="match status" value="1"/>
</dbReference>
<sequence>MVTIIQHGPPIYILKDAFSNDTLTLNTDRCINCELCTTECPNGAVQMDTDVGGFLKFYVGSCDMVGACAEICPTDALVFSGAECSDTESIMTVMPGNGSVTITGVGTTERLYSWVILRNHMDFWHVKSVEKATLKKLTKPNGSIDWQFEDIEHLGHNIIGQTFGVDVSISVSTSKTVGLYHAGLTLQGTCVLSAICKGFPLTTSYPFNAQKIFDI</sequence>
<dbReference type="PROSITE" id="PS00198">
    <property type="entry name" value="4FE4S_FER_1"/>
    <property type="match status" value="1"/>
</dbReference>
<gene>
    <name evidence="5" type="ORF">PQ465_04905</name>
</gene>
<dbReference type="EMBL" id="CP117880">
    <property type="protein sequence ID" value="WDF69721.1"/>
    <property type="molecule type" value="Genomic_DNA"/>
</dbReference>
<keyword evidence="1" id="KW-0479">Metal-binding</keyword>
<name>A0ABY7WJG7_9SPHI</name>
<proteinExistence type="predicted"/>
<dbReference type="InterPro" id="IPR017896">
    <property type="entry name" value="4Fe4S_Fe-S-bd"/>
</dbReference>
<dbReference type="InterPro" id="IPR017900">
    <property type="entry name" value="4Fe4S_Fe_S_CS"/>
</dbReference>
<dbReference type="Proteomes" id="UP001221558">
    <property type="component" value="Chromosome"/>
</dbReference>
<protein>
    <submittedName>
        <fullName evidence="5">4Fe-4S binding protein</fullName>
    </submittedName>
</protein>
<evidence type="ECO:0000313" key="5">
    <source>
        <dbReference type="EMBL" id="WDF69721.1"/>
    </source>
</evidence>
<keyword evidence="6" id="KW-1185">Reference proteome</keyword>
<reference evidence="5 6" key="1">
    <citation type="submission" date="2023-02" db="EMBL/GenBank/DDBJ databases">
        <title>Genome sequence of Sphingobacterium sp. KACC 22765.</title>
        <authorList>
            <person name="Kim S."/>
            <person name="Heo J."/>
            <person name="Kwon S.-W."/>
        </authorList>
    </citation>
    <scope>NUCLEOTIDE SEQUENCE [LARGE SCALE GENOMIC DNA]</scope>
    <source>
        <strain evidence="5 6">KACC 22765</strain>
    </source>
</reference>
<evidence type="ECO:0000259" key="4">
    <source>
        <dbReference type="PROSITE" id="PS51379"/>
    </source>
</evidence>
<accession>A0ABY7WJG7</accession>
<dbReference type="RefSeq" id="WP_274268433.1">
    <property type="nucleotide sequence ID" value="NZ_CP117880.1"/>
</dbReference>
<feature type="domain" description="4Fe-4S ferredoxin-type" evidence="4">
    <location>
        <begin position="21"/>
        <end position="50"/>
    </location>
</feature>
<feature type="domain" description="4Fe-4S ferredoxin-type" evidence="4">
    <location>
        <begin position="53"/>
        <end position="82"/>
    </location>
</feature>
<evidence type="ECO:0000256" key="1">
    <source>
        <dbReference type="ARBA" id="ARBA00022723"/>
    </source>
</evidence>
<dbReference type="Gene3D" id="3.30.70.20">
    <property type="match status" value="1"/>
</dbReference>
<keyword evidence="2" id="KW-0408">Iron</keyword>
<organism evidence="5 6">
    <name type="scientific">Sphingobacterium oryzagri</name>
    <dbReference type="NCBI Taxonomy" id="3025669"/>
    <lineage>
        <taxon>Bacteria</taxon>
        <taxon>Pseudomonadati</taxon>
        <taxon>Bacteroidota</taxon>
        <taxon>Sphingobacteriia</taxon>
        <taxon>Sphingobacteriales</taxon>
        <taxon>Sphingobacteriaceae</taxon>
        <taxon>Sphingobacterium</taxon>
    </lineage>
</organism>